<keyword evidence="2" id="KW-1185">Reference proteome</keyword>
<evidence type="ECO:0000313" key="1">
    <source>
        <dbReference type="EMBL" id="MEV5508558.1"/>
    </source>
</evidence>
<evidence type="ECO:0000313" key="2">
    <source>
        <dbReference type="Proteomes" id="UP001552594"/>
    </source>
</evidence>
<comment type="caution">
    <text evidence="1">The sequence shown here is derived from an EMBL/GenBank/DDBJ whole genome shotgun (WGS) entry which is preliminary data.</text>
</comment>
<dbReference type="Proteomes" id="UP001552594">
    <property type="component" value="Unassembled WGS sequence"/>
</dbReference>
<protein>
    <submittedName>
        <fullName evidence="1">Uncharacterized protein</fullName>
    </submittedName>
</protein>
<name>A0ABV3K074_STRON</name>
<accession>A0ABV3K074</accession>
<dbReference type="EMBL" id="JBFAUK010000014">
    <property type="protein sequence ID" value="MEV5508558.1"/>
    <property type="molecule type" value="Genomic_DNA"/>
</dbReference>
<gene>
    <name evidence="1" type="ORF">AB0L16_19165</name>
</gene>
<reference evidence="1 2" key="1">
    <citation type="submission" date="2024-06" db="EMBL/GenBank/DDBJ databases">
        <title>The Natural Products Discovery Center: Release of the First 8490 Sequenced Strains for Exploring Actinobacteria Biosynthetic Diversity.</title>
        <authorList>
            <person name="Kalkreuter E."/>
            <person name="Kautsar S.A."/>
            <person name="Yang D."/>
            <person name="Bader C.D."/>
            <person name="Teijaro C.N."/>
            <person name="Fluegel L."/>
            <person name="Davis C.M."/>
            <person name="Simpson J.R."/>
            <person name="Lauterbach L."/>
            <person name="Steele A.D."/>
            <person name="Gui C."/>
            <person name="Meng S."/>
            <person name="Li G."/>
            <person name="Viehrig K."/>
            <person name="Ye F."/>
            <person name="Su P."/>
            <person name="Kiefer A.F."/>
            <person name="Nichols A."/>
            <person name="Cepeda A.J."/>
            <person name="Yan W."/>
            <person name="Fan B."/>
            <person name="Jiang Y."/>
            <person name="Adhikari A."/>
            <person name="Zheng C.-J."/>
            <person name="Schuster L."/>
            <person name="Cowan T.M."/>
            <person name="Smanski M.J."/>
            <person name="Chevrette M.G."/>
            <person name="De Carvalho L.P.S."/>
            <person name="Shen B."/>
        </authorList>
    </citation>
    <scope>NUCLEOTIDE SEQUENCE [LARGE SCALE GENOMIC DNA]</scope>
    <source>
        <strain evidence="1 2">NPDC052347</strain>
    </source>
</reference>
<sequence>MPLHIPGDVAGMIETVYAEVNDLANNALADDRNRAVRDAADTVAIPGPHHLTDLHPVTDREIDPSQVTTRAIRGVREYGAGGPGRRPLPRPAGAVVRWGEDDQPGLGGPGGAGTAVAECVAVAASCALQELGEGGEVADDEVEVDVQGLLGHLCGDDDQRLGGAVGLRAGQVQDGAGDLLALHTGIRACSSRTRTPRLPCRRVRAW</sequence>
<organism evidence="1 2">
    <name type="scientific">Streptomyces orinoci</name>
    <name type="common">Streptoverticillium orinoci</name>
    <dbReference type="NCBI Taxonomy" id="67339"/>
    <lineage>
        <taxon>Bacteria</taxon>
        <taxon>Bacillati</taxon>
        <taxon>Actinomycetota</taxon>
        <taxon>Actinomycetes</taxon>
        <taxon>Kitasatosporales</taxon>
        <taxon>Streptomycetaceae</taxon>
        <taxon>Streptomyces</taxon>
    </lineage>
</organism>
<proteinExistence type="predicted"/>